<dbReference type="PANTHER" id="PTHR30629:SF2">
    <property type="entry name" value="PROPHAGE INTEGRASE INTS-RELATED"/>
    <property type="match status" value="1"/>
</dbReference>
<dbReference type="PANTHER" id="PTHR30629">
    <property type="entry name" value="PROPHAGE INTEGRASE"/>
    <property type="match status" value="1"/>
</dbReference>
<dbReference type="GO" id="GO:0015074">
    <property type="term" value="P:DNA integration"/>
    <property type="evidence" value="ECO:0007669"/>
    <property type="project" value="UniProtKB-KW"/>
</dbReference>
<dbReference type="InterPro" id="IPR050808">
    <property type="entry name" value="Phage_Integrase"/>
</dbReference>
<feature type="domain" description="Tyr recombinase" evidence="5">
    <location>
        <begin position="210"/>
        <end position="397"/>
    </location>
</feature>
<reference evidence="6" key="1">
    <citation type="submission" date="2023-05" db="EMBL/GenBank/DDBJ databases">
        <authorList>
            <person name="Zhang X."/>
        </authorList>
    </citation>
    <scope>NUCLEOTIDE SEQUENCE</scope>
    <source>
        <strain evidence="6">BD1B2-1</strain>
    </source>
</reference>
<protein>
    <submittedName>
        <fullName evidence="6">Tyrosine-type recombinase/integrase</fullName>
    </submittedName>
</protein>
<dbReference type="GO" id="GO:0006310">
    <property type="term" value="P:DNA recombination"/>
    <property type="evidence" value="ECO:0007669"/>
    <property type="project" value="UniProtKB-KW"/>
</dbReference>
<dbReference type="InterPro" id="IPR013762">
    <property type="entry name" value="Integrase-like_cat_sf"/>
</dbReference>
<evidence type="ECO:0000256" key="2">
    <source>
        <dbReference type="ARBA" id="ARBA00022908"/>
    </source>
</evidence>
<dbReference type="PROSITE" id="PS51898">
    <property type="entry name" value="TYR_RECOMBINASE"/>
    <property type="match status" value="1"/>
</dbReference>
<keyword evidence="2" id="KW-0229">DNA integration</keyword>
<comment type="caution">
    <text evidence="6">The sequence shown here is derived from an EMBL/GenBank/DDBJ whole genome shotgun (WGS) entry which is preliminary data.</text>
</comment>
<dbReference type="SUPFAM" id="SSF56349">
    <property type="entry name" value="DNA breaking-rejoining enzymes"/>
    <property type="match status" value="1"/>
</dbReference>
<keyword evidence="3" id="KW-0238">DNA-binding</keyword>
<keyword evidence="4" id="KW-0233">DNA recombination</keyword>
<accession>A0AAE3UEN2</accession>
<gene>
    <name evidence="6" type="ORF">QNI22_07320</name>
</gene>
<evidence type="ECO:0000256" key="3">
    <source>
        <dbReference type="ARBA" id="ARBA00023125"/>
    </source>
</evidence>
<dbReference type="Gene3D" id="1.10.150.130">
    <property type="match status" value="1"/>
</dbReference>
<comment type="similarity">
    <text evidence="1">Belongs to the 'phage' integrase family.</text>
</comment>
<dbReference type="Gene3D" id="1.10.443.10">
    <property type="entry name" value="Intergrase catalytic core"/>
    <property type="match status" value="1"/>
</dbReference>
<dbReference type="Pfam" id="PF00589">
    <property type="entry name" value="Phage_integrase"/>
    <property type="match status" value="1"/>
</dbReference>
<dbReference type="Proteomes" id="UP001232063">
    <property type="component" value="Unassembled WGS sequence"/>
</dbReference>
<evidence type="ECO:0000259" key="5">
    <source>
        <dbReference type="PROSITE" id="PS51898"/>
    </source>
</evidence>
<evidence type="ECO:0000313" key="7">
    <source>
        <dbReference type="Proteomes" id="UP001232063"/>
    </source>
</evidence>
<organism evidence="6 7">
    <name type="scientific">Xanthocytophaga agilis</name>
    <dbReference type="NCBI Taxonomy" id="3048010"/>
    <lineage>
        <taxon>Bacteria</taxon>
        <taxon>Pseudomonadati</taxon>
        <taxon>Bacteroidota</taxon>
        <taxon>Cytophagia</taxon>
        <taxon>Cytophagales</taxon>
        <taxon>Rhodocytophagaceae</taxon>
        <taxon>Xanthocytophaga</taxon>
    </lineage>
</organism>
<sequence length="400" mass="47323">MSREKKLVSKFSPAVLKNRSGDLSKRWYIEYKVWDEASQKLIRQHDYLPNALKTEKERLEYGKARVATINNLLARGFCLNGNPIPKPEDEKPQSIYTFLSLQQALDWALDFKKAELRIGSHARYRNVRDLFYQYAPPELKEKPINKVNENDILGFYQYITLETEYLAKDHIKTLFKGLFSLLVRERIIAENPCPKIIKQRRRTGKKNLSRKNKAFTEEQFKSILTYLKKNDKELYRFVVFMFYTFARPKFELRLLKIGDIDLRQEKITVAAEHSKNNYERRVDISPHLLNVIQDMDLQKYPQSYYIFGRDGKPGKEPRGKETYYMKFRAALHALKLDEDPDLTFYSIKHTGIVMHFLAGVDVEALKEQTGHRDWDSFWVYLKSLNLITNDRFKAKSPRII</sequence>
<dbReference type="RefSeq" id="WP_314509977.1">
    <property type="nucleotide sequence ID" value="NZ_JASJOU010000002.1"/>
</dbReference>
<evidence type="ECO:0000256" key="1">
    <source>
        <dbReference type="ARBA" id="ARBA00008857"/>
    </source>
</evidence>
<evidence type="ECO:0000256" key="4">
    <source>
        <dbReference type="ARBA" id="ARBA00023172"/>
    </source>
</evidence>
<proteinExistence type="inferred from homology"/>
<dbReference type="InterPro" id="IPR010998">
    <property type="entry name" value="Integrase_recombinase_N"/>
</dbReference>
<dbReference type="InterPro" id="IPR002104">
    <property type="entry name" value="Integrase_catalytic"/>
</dbReference>
<keyword evidence="7" id="KW-1185">Reference proteome</keyword>
<dbReference type="InterPro" id="IPR011010">
    <property type="entry name" value="DNA_brk_join_enz"/>
</dbReference>
<name>A0AAE3UEN2_9BACT</name>
<dbReference type="GO" id="GO:0003677">
    <property type="term" value="F:DNA binding"/>
    <property type="evidence" value="ECO:0007669"/>
    <property type="project" value="UniProtKB-KW"/>
</dbReference>
<dbReference type="EMBL" id="JASJOU010000002">
    <property type="protein sequence ID" value="MDJ1500447.1"/>
    <property type="molecule type" value="Genomic_DNA"/>
</dbReference>
<evidence type="ECO:0000313" key="6">
    <source>
        <dbReference type="EMBL" id="MDJ1500447.1"/>
    </source>
</evidence>
<dbReference type="AlphaFoldDB" id="A0AAE3UEN2"/>